<dbReference type="GO" id="GO:0045982">
    <property type="term" value="P:negative regulation of purine nucleobase metabolic process"/>
    <property type="evidence" value="ECO:0007669"/>
    <property type="project" value="InterPro"/>
</dbReference>
<reference evidence="8 9" key="1">
    <citation type="submission" date="2020-07" db="EMBL/GenBank/DDBJ databases">
        <title>Thermoactinomyces phylogeny.</title>
        <authorList>
            <person name="Dunlap C."/>
        </authorList>
    </citation>
    <scope>NUCLEOTIDE SEQUENCE [LARGE SCALE GENOMIC DNA]</scope>
    <source>
        <strain evidence="8 9">AMNI-1</strain>
    </source>
</reference>
<dbReference type="Gene3D" id="1.10.10.10">
    <property type="entry name" value="Winged helix-like DNA-binding domain superfamily/Winged helix DNA-binding domain"/>
    <property type="match status" value="1"/>
</dbReference>
<dbReference type="InterPro" id="IPR036390">
    <property type="entry name" value="WH_DNA-bd_sf"/>
</dbReference>
<evidence type="ECO:0000313" key="8">
    <source>
        <dbReference type="EMBL" id="MBA4601244.1"/>
    </source>
</evidence>
<name>A0A7W1XQ83_9BACL</name>
<evidence type="ECO:0000259" key="7">
    <source>
        <dbReference type="Pfam" id="PF09182"/>
    </source>
</evidence>
<dbReference type="PANTHER" id="PTHR43864:SF2">
    <property type="entry name" value="PUR OPERON REPRESSOR"/>
    <property type="match status" value="1"/>
</dbReference>
<dbReference type="Gene3D" id="3.40.50.2020">
    <property type="match status" value="1"/>
</dbReference>
<dbReference type="SUPFAM" id="SSF53271">
    <property type="entry name" value="PRTase-like"/>
    <property type="match status" value="1"/>
</dbReference>
<comment type="caution">
    <text evidence="8">The sequence shown here is derived from an EMBL/GenBank/DDBJ whole genome shotgun (WGS) entry which is preliminary data.</text>
</comment>
<accession>A0A7W1XQ83</accession>
<keyword evidence="2" id="KW-0805">Transcription regulation</keyword>
<dbReference type="InterPro" id="IPR029057">
    <property type="entry name" value="PRTase-like"/>
</dbReference>
<evidence type="ECO:0000256" key="4">
    <source>
        <dbReference type="ARBA" id="ARBA00023163"/>
    </source>
</evidence>
<dbReference type="InterPro" id="IPR050118">
    <property type="entry name" value="Pur/Pyrimidine_PRTase"/>
</dbReference>
<dbReference type="RefSeq" id="WP_181737521.1">
    <property type="nucleotide sequence ID" value="NZ_JACEOL010000007.1"/>
</dbReference>
<evidence type="ECO:0000256" key="5">
    <source>
        <dbReference type="ARBA" id="ARBA00049656"/>
    </source>
</evidence>
<proteinExistence type="inferred from homology"/>
<comment type="subunit">
    <text evidence="1">Homodimer.</text>
</comment>
<keyword evidence="9" id="KW-1185">Reference proteome</keyword>
<evidence type="ECO:0000256" key="1">
    <source>
        <dbReference type="ARBA" id="ARBA00011738"/>
    </source>
</evidence>
<dbReference type="SUPFAM" id="SSF46785">
    <property type="entry name" value="Winged helix' DNA-binding domain"/>
    <property type="match status" value="1"/>
</dbReference>
<dbReference type="GO" id="GO:0003677">
    <property type="term" value="F:DNA binding"/>
    <property type="evidence" value="ECO:0007669"/>
    <property type="project" value="UniProtKB-KW"/>
</dbReference>
<dbReference type="GO" id="GO:0045892">
    <property type="term" value="P:negative regulation of DNA-templated transcription"/>
    <property type="evidence" value="ECO:0007669"/>
    <property type="project" value="InterPro"/>
</dbReference>
<dbReference type="NCBIfam" id="TIGR01743">
    <property type="entry name" value="purR_Bsub"/>
    <property type="match status" value="1"/>
</dbReference>
<comment type="similarity">
    <text evidence="5">Belongs to the purine/pyrimidine phosphoribosyltransferase family. PurR subfamily.</text>
</comment>
<dbReference type="InterPro" id="IPR000836">
    <property type="entry name" value="PRTase_dom"/>
</dbReference>
<dbReference type="AlphaFoldDB" id="A0A7W1XQ83"/>
<protein>
    <submittedName>
        <fullName evidence="8">Pur operon repressor</fullName>
    </submittedName>
</protein>
<dbReference type="InterPro" id="IPR010078">
    <property type="entry name" value="PurR_Bsub"/>
</dbReference>
<dbReference type="InterPro" id="IPR036388">
    <property type="entry name" value="WH-like_DNA-bd_sf"/>
</dbReference>
<feature type="domain" description="Phosphoribosyltransferase" evidence="6">
    <location>
        <begin position="110"/>
        <end position="248"/>
    </location>
</feature>
<organism evidence="8 9">
    <name type="scientific">Thermoactinomyces mirandus</name>
    <dbReference type="NCBI Taxonomy" id="2756294"/>
    <lineage>
        <taxon>Bacteria</taxon>
        <taxon>Bacillati</taxon>
        <taxon>Bacillota</taxon>
        <taxon>Bacilli</taxon>
        <taxon>Bacillales</taxon>
        <taxon>Thermoactinomycetaceae</taxon>
        <taxon>Thermoactinomyces</taxon>
    </lineage>
</organism>
<evidence type="ECO:0000259" key="6">
    <source>
        <dbReference type="Pfam" id="PF00156"/>
    </source>
</evidence>
<evidence type="ECO:0000256" key="2">
    <source>
        <dbReference type="ARBA" id="ARBA00023015"/>
    </source>
</evidence>
<dbReference type="InterPro" id="IPR015265">
    <property type="entry name" value="PuR_N"/>
</dbReference>
<dbReference type="Pfam" id="PF09182">
    <property type="entry name" value="PuR_N"/>
    <property type="match status" value="1"/>
</dbReference>
<dbReference type="CDD" id="cd06223">
    <property type="entry name" value="PRTases_typeI"/>
    <property type="match status" value="1"/>
</dbReference>
<keyword evidence="4" id="KW-0804">Transcription</keyword>
<sequence>MEKWKRSARLVDMIHQLLIKPYQLIPLTTFARKYRAAKSSISEDLDIIDEVLRSEGNGKLVTVAGAAGGVRYIPRISEEQSRAIVQELCEKLSEPERILPGGFLYLSDLLGDPALLSEIGRIFATVFAEQNIDAVLTVETKGIPIAYATASFLGAPVVIARYDYRVTEGSVVTVHTISGSSKRLRQLSLSKRSLPEGSRVLIIDDFMKAGGTVRGLMDLLHEFRAEVVGVGVMLESPAQDRLVEQYVSLAKVTEIDVKMRRVRVDSGNVFKSREEK</sequence>
<evidence type="ECO:0000256" key="3">
    <source>
        <dbReference type="ARBA" id="ARBA00023125"/>
    </source>
</evidence>
<keyword evidence="3" id="KW-0238">DNA-binding</keyword>
<dbReference type="EMBL" id="JACEOL010000007">
    <property type="protein sequence ID" value="MBA4601244.1"/>
    <property type="molecule type" value="Genomic_DNA"/>
</dbReference>
<dbReference type="Proteomes" id="UP000538292">
    <property type="component" value="Unassembled WGS sequence"/>
</dbReference>
<evidence type="ECO:0000313" key="9">
    <source>
        <dbReference type="Proteomes" id="UP000538292"/>
    </source>
</evidence>
<dbReference type="PANTHER" id="PTHR43864">
    <property type="entry name" value="HYPOXANTHINE/GUANINE PHOSPHORIBOSYLTRANSFERASE"/>
    <property type="match status" value="1"/>
</dbReference>
<feature type="domain" description="Bacterial purine repressor N-terminal" evidence="7">
    <location>
        <begin position="5"/>
        <end position="74"/>
    </location>
</feature>
<gene>
    <name evidence="8" type="primary">purR</name>
    <name evidence="8" type="ORF">H2C83_02655</name>
</gene>
<dbReference type="Pfam" id="PF00156">
    <property type="entry name" value="Pribosyltran"/>
    <property type="match status" value="1"/>
</dbReference>